<evidence type="ECO:0000313" key="6">
    <source>
        <dbReference type="EMBL" id="KAK9176096.1"/>
    </source>
</evidence>
<evidence type="ECO:0000313" key="7">
    <source>
        <dbReference type="Proteomes" id="UP001428341"/>
    </source>
</evidence>
<evidence type="ECO:0000259" key="5">
    <source>
        <dbReference type="Pfam" id="PF23403"/>
    </source>
</evidence>
<feature type="region of interest" description="Disordered" evidence="3">
    <location>
        <begin position="326"/>
        <end position="396"/>
    </location>
</feature>
<dbReference type="GO" id="GO:0009451">
    <property type="term" value="P:RNA modification"/>
    <property type="evidence" value="ECO:0007669"/>
    <property type="project" value="InterPro"/>
</dbReference>
<proteinExistence type="predicted"/>
<evidence type="ECO:0000259" key="4">
    <source>
        <dbReference type="Pfam" id="PF23399"/>
    </source>
</evidence>
<feature type="domain" description="LTI65/LTI78 N-terminal" evidence="5">
    <location>
        <begin position="241"/>
        <end position="302"/>
    </location>
</feature>
<dbReference type="PANTHER" id="PTHR47926">
    <property type="entry name" value="PENTATRICOPEPTIDE REPEAT-CONTAINING PROTEIN"/>
    <property type="match status" value="1"/>
</dbReference>
<dbReference type="InterPro" id="IPR011990">
    <property type="entry name" value="TPR-like_helical_dom_sf"/>
</dbReference>
<dbReference type="InterPro" id="IPR057059">
    <property type="entry name" value="LTI65/LTI78_PGEED"/>
</dbReference>
<feature type="compositionally biased region" description="Polar residues" evidence="3">
    <location>
        <begin position="376"/>
        <end position="396"/>
    </location>
</feature>
<feature type="region of interest" description="Disordered" evidence="3">
    <location>
        <begin position="200"/>
        <end position="304"/>
    </location>
</feature>
<dbReference type="PROSITE" id="PS51375">
    <property type="entry name" value="PPR"/>
    <property type="match status" value="1"/>
</dbReference>
<dbReference type="Pfam" id="PF01535">
    <property type="entry name" value="PPR"/>
    <property type="match status" value="1"/>
</dbReference>
<feature type="compositionally biased region" description="Basic residues" evidence="3">
    <location>
        <begin position="241"/>
        <end position="266"/>
    </location>
</feature>
<feature type="region of interest" description="Disordered" evidence="3">
    <location>
        <begin position="522"/>
        <end position="550"/>
    </location>
</feature>
<dbReference type="AlphaFoldDB" id="A0AAP0LJ69"/>
<feature type="compositionally biased region" description="Polar residues" evidence="3">
    <location>
        <begin position="525"/>
        <end position="550"/>
    </location>
</feature>
<feature type="compositionally biased region" description="Acidic residues" evidence="3">
    <location>
        <begin position="281"/>
        <end position="292"/>
    </location>
</feature>
<protein>
    <recommendedName>
        <fullName evidence="8">Pentatricopeptide repeat-containing protein</fullName>
    </recommendedName>
</protein>
<feature type="compositionally biased region" description="Polar residues" evidence="3">
    <location>
        <begin position="342"/>
        <end position="363"/>
    </location>
</feature>
<dbReference type="Proteomes" id="UP001428341">
    <property type="component" value="Unassembled WGS sequence"/>
</dbReference>
<dbReference type="Pfam" id="PF13041">
    <property type="entry name" value="PPR_2"/>
    <property type="match status" value="1"/>
</dbReference>
<dbReference type="Pfam" id="PF23403">
    <property type="entry name" value="LTI65_LTI78_N"/>
    <property type="match status" value="1"/>
</dbReference>
<reference evidence="6 7" key="1">
    <citation type="submission" date="2024-05" db="EMBL/GenBank/DDBJ databases">
        <title>Haplotype-resolved chromosome-level genome assembly of Huyou (Citrus changshanensis).</title>
        <authorList>
            <person name="Miao C."/>
            <person name="Chen W."/>
            <person name="Wu Y."/>
            <person name="Wang L."/>
            <person name="Zhao S."/>
            <person name="Grierson D."/>
            <person name="Xu C."/>
            <person name="Chen K."/>
        </authorList>
    </citation>
    <scope>NUCLEOTIDE SEQUENCE [LARGE SCALE GENOMIC DNA]</scope>
    <source>
        <strain evidence="6">01-14</strain>
        <tissue evidence="6">Leaf</tissue>
    </source>
</reference>
<dbReference type="GO" id="GO:0003723">
    <property type="term" value="F:RNA binding"/>
    <property type="evidence" value="ECO:0007669"/>
    <property type="project" value="InterPro"/>
</dbReference>
<feature type="domain" description="LTI65/LTI78 PGEED repeat" evidence="4">
    <location>
        <begin position="468"/>
        <end position="498"/>
    </location>
</feature>
<organism evidence="6 7">
    <name type="scientific">Citrus x changshan-huyou</name>
    <dbReference type="NCBI Taxonomy" id="2935761"/>
    <lineage>
        <taxon>Eukaryota</taxon>
        <taxon>Viridiplantae</taxon>
        <taxon>Streptophyta</taxon>
        <taxon>Embryophyta</taxon>
        <taxon>Tracheophyta</taxon>
        <taxon>Spermatophyta</taxon>
        <taxon>Magnoliopsida</taxon>
        <taxon>eudicotyledons</taxon>
        <taxon>Gunneridae</taxon>
        <taxon>Pentapetalae</taxon>
        <taxon>rosids</taxon>
        <taxon>malvids</taxon>
        <taxon>Sapindales</taxon>
        <taxon>Rutaceae</taxon>
        <taxon>Aurantioideae</taxon>
        <taxon>Citrus</taxon>
    </lineage>
</organism>
<feature type="compositionally biased region" description="Basic and acidic residues" evidence="3">
    <location>
        <begin position="229"/>
        <end position="240"/>
    </location>
</feature>
<dbReference type="FunFam" id="1.25.40.10:FF:000158">
    <property type="entry name" value="pentatricopeptide repeat-containing protein At2g33680"/>
    <property type="match status" value="1"/>
</dbReference>
<dbReference type="PANTHER" id="PTHR47926:SF342">
    <property type="entry name" value="TETRATRICOPEPTIDE-LIKE HELICAL DOMAIN-CONTAINING PROTEIN-RELATED"/>
    <property type="match status" value="1"/>
</dbReference>
<dbReference type="InterPro" id="IPR056605">
    <property type="entry name" value="LTI65_LTI78_N"/>
</dbReference>
<evidence type="ECO:0000256" key="1">
    <source>
        <dbReference type="ARBA" id="ARBA00022737"/>
    </source>
</evidence>
<evidence type="ECO:0008006" key="8">
    <source>
        <dbReference type="Google" id="ProtNLM"/>
    </source>
</evidence>
<dbReference type="Pfam" id="PF23399">
    <property type="entry name" value="LTI65_PGEED"/>
    <property type="match status" value="1"/>
</dbReference>
<dbReference type="Gene3D" id="1.25.40.10">
    <property type="entry name" value="Tetratricopeptide repeat domain"/>
    <property type="match status" value="1"/>
</dbReference>
<feature type="region of interest" description="Disordered" evidence="3">
    <location>
        <begin position="425"/>
        <end position="471"/>
    </location>
</feature>
<evidence type="ECO:0000256" key="3">
    <source>
        <dbReference type="SAM" id="MobiDB-lite"/>
    </source>
</evidence>
<feature type="compositionally biased region" description="Basic and acidic residues" evidence="3">
    <location>
        <begin position="326"/>
        <end position="337"/>
    </location>
</feature>
<keyword evidence="7" id="KW-1185">Reference proteome</keyword>
<keyword evidence="1" id="KW-0677">Repeat</keyword>
<feature type="repeat" description="PPR" evidence="2">
    <location>
        <begin position="44"/>
        <end position="78"/>
    </location>
</feature>
<name>A0AAP0LJ69_9ROSI</name>
<comment type="caution">
    <text evidence="6">The sequence shown here is derived from an EMBL/GenBank/DDBJ whole genome shotgun (WGS) entry which is preliminary data.</text>
</comment>
<dbReference type="GO" id="GO:0099402">
    <property type="term" value="P:plant organ development"/>
    <property type="evidence" value="ECO:0007669"/>
    <property type="project" value="UniProtKB-ARBA"/>
</dbReference>
<gene>
    <name evidence="6" type="ORF">WN944_028109</name>
</gene>
<dbReference type="InterPro" id="IPR002885">
    <property type="entry name" value="PPR_rpt"/>
</dbReference>
<accession>A0AAP0LJ69</accession>
<evidence type="ECO:0000256" key="2">
    <source>
        <dbReference type="PROSITE-ProRule" id="PRU00708"/>
    </source>
</evidence>
<sequence>MHALIFKIGYDSNVFVQNRLVFMYAICGAINDANKVFSSMDERDLVSWNSLLLGCAHHGYSREAVQLFEQMQKTEIKPDGTTFLVVLSACCHAGFIDRGLQYFYLMRNDASLEPPRAEHYTAIVGLLGRAGFLNEAESFINSMSRNPGPSVYKALLSACQVHGNREIARDRLGERSRAAAMKSPQYSRFGIVAQQDILQKHGDHPRSPTTAEHLVGEASKWSPHNSPTSRRDHEPEEDHTPHRKSVLSKVKEKARKLRHSLSGKKKHSEEENMTPSFGVTMEDEEDEEEDAEYLGAPMYESELAPEGYKEKARLHPRLIPVISEKHVLSSSIKENEKPPSPNKTVNGHQNENPSPSNKTVTVQENERPPNPPTRSKAITETVTEKPNSPNKTLTETVTEKLAPAYATVSDATHAIASKIQGLTVSTPTASESNEQDNLATLKQATSETDKKTNPETEKQGSPTGQKWDKGVSVKEYIKHKFEPGEEERALSKVITDVMSSKRSPREVGVVGKMKEAVTSFLWQEESPQSSVTQLPTNAPTNASTSIPVSTNDHEVFEEANEGRVLQTN</sequence>
<dbReference type="EMBL" id="JBCGBO010000025">
    <property type="protein sequence ID" value="KAK9176096.1"/>
    <property type="molecule type" value="Genomic_DNA"/>
</dbReference>
<feature type="compositionally biased region" description="Basic and acidic residues" evidence="3">
    <location>
        <begin position="447"/>
        <end position="458"/>
    </location>
</feature>
<dbReference type="NCBIfam" id="TIGR00756">
    <property type="entry name" value="PPR"/>
    <property type="match status" value="1"/>
</dbReference>
<dbReference type="InterPro" id="IPR046960">
    <property type="entry name" value="PPR_At4g14850-like_plant"/>
</dbReference>
<feature type="compositionally biased region" description="Polar residues" evidence="3">
    <location>
        <begin position="425"/>
        <end position="446"/>
    </location>
</feature>